<feature type="binding site" evidence="6">
    <location>
        <position position="148"/>
    </location>
    <ligand>
        <name>ATP</name>
        <dbReference type="ChEBI" id="CHEBI:30616"/>
    </ligand>
</feature>
<keyword evidence="1 7" id="KW-0723">Serine/threonine-protein kinase</keyword>
<dbReference type="InterPro" id="IPR011009">
    <property type="entry name" value="Kinase-like_dom_sf"/>
</dbReference>
<dbReference type="KEGG" id="ngr:NAEGRDRAFT_80287"/>
<dbReference type="InterPro" id="IPR008271">
    <property type="entry name" value="Ser/Thr_kinase_AS"/>
</dbReference>
<keyword evidence="2" id="KW-0808">Transferase</keyword>
<dbReference type="InterPro" id="IPR050117">
    <property type="entry name" value="MAPK"/>
</dbReference>
<keyword evidence="4 10" id="KW-0418">Kinase</keyword>
<sequence length="478" mass="55017">MSSYNNNINSPPQTPGDLNSSFIEDYDEIEEFHEEINVQSFSPAILQTSPSFKTPKQVLISLNNLNDDQKPIIDEFIEMNKKLKYHKFDQFELGDEYGGMKLSLPTNIYKPIFTNEKTGAVKVLGKGSFGVVIECLDIERNEKVAVKKCINALNIAPWNIIREIECMKHLRGHPNVIELIDVYIDYNSFDNENSDIYVVTELCGKTMWEYLNEKTFPANFITEQEIKNLMSQLLSVCVFMHSADILHRDIKPENILMKGDRIKLIDFGSATKCREQQQVEHMESVYVVTKYYRPPEVVLTSDQQSPAIDLWSIGCVFAELLFLLEDPPCRQPLFFVKNSGMLSVKEHLMKIIAICGKPAPNEIIASERGMEFFQSLLTKTNQPKVPLEAIFVNASHEALDLLSKLLTWSPKRRITPEAALRHPYLKNNPFIDTNNADEEFQINLVLNSVKITDRTESNNWKLTQWKRCLKELLIEWNN</sequence>
<dbReference type="EMBL" id="GG738878">
    <property type="protein sequence ID" value="EFC42573.1"/>
    <property type="molecule type" value="Genomic_DNA"/>
</dbReference>
<name>D2VKB9_NAEGR</name>
<dbReference type="InterPro" id="IPR017441">
    <property type="entry name" value="Protein_kinase_ATP_BS"/>
</dbReference>
<evidence type="ECO:0000256" key="4">
    <source>
        <dbReference type="ARBA" id="ARBA00022777"/>
    </source>
</evidence>
<comment type="similarity">
    <text evidence="7">Belongs to the protein kinase superfamily.</text>
</comment>
<organism evidence="11">
    <name type="scientific">Naegleria gruberi</name>
    <name type="common">Amoeba</name>
    <dbReference type="NCBI Taxonomy" id="5762"/>
    <lineage>
        <taxon>Eukaryota</taxon>
        <taxon>Discoba</taxon>
        <taxon>Heterolobosea</taxon>
        <taxon>Tetramitia</taxon>
        <taxon>Eutetramitia</taxon>
        <taxon>Vahlkampfiidae</taxon>
        <taxon>Naegleria</taxon>
    </lineage>
</organism>
<accession>D2VKB9</accession>
<dbReference type="VEuPathDB" id="AmoebaDB:NAEGRDRAFT_80287"/>
<dbReference type="AlphaFoldDB" id="D2VKB9"/>
<dbReference type="eggNOG" id="KOG0660">
    <property type="taxonomic scope" value="Eukaryota"/>
</dbReference>
<dbReference type="SUPFAM" id="SSF56112">
    <property type="entry name" value="Protein kinase-like (PK-like)"/>
    <property type="match status" value="1"/>
</dbReference>
<keyword evidence="5 6" id="KW-0067">ATP-binding</keyword>
<dbReference type="OMA" id="PWNIIRE"/>
<evidence type="ECO:0000313" key="10">
    <source>
        <dbReference type="EMBL" id="EFC42573.1"/>
    </source>
</evidence>
<dbReference type="PROSITE" id="PS50011">
    <property type="entry name" value="PROTEIN_KINASE_DOM"/>
    <property type="match status" value="1"/>
</dbReference>
<dbReference type="Proteomes" id="UP000006671">
    <property type="component" value="Unassembled WGS sequence"/>
</dbReference>
<dbReference type="STRING" id="5762.D2VKB9"/>
<evidence type="ECO:0000256" key="5">
    <source>
        <dbReference type="ARBA" id="ARBA00022840"/>
    </source>
</evidence>
<dbReference type="GO" id="GO:0005524">
    <property type="term" value="F:ATP binding"/>
    <property type="evidence" value="ECO:0007669"/>
    <property type="project" value="UniProtKB-UniRule"/>
</dbReference>
<feature type="domain" description="Protein kinase" evidence="9">
    <location>
        <begin position="118"/>
        <end position="425"/>
    </location>
</feature>
<evidence type="ECO:0000256" key="2">
    <source>
        <dbReference type="ARBA" id="ARBA00022679"/>
    </source>
</evidence>
<dbReference type="Pfam" id="PF00069">
    <property type="entry name" value="Pkinase"/>
    <property type="match status" value="1"/>
</dbReference>
<evidence type="ECO:0000259" key="9">
    <source>
        <dbReference type="PROSITE" id="PS50011"/>
    </source>
</evidence>
<dbReference type="GeneID" id="8852210"/>
<dbReference type="Gene3D" id="1.10.510.10">
    <property type="entry name" value="Transferase(Phosphotransferase) domain 1"/>
    <property type="match status" value="1"/>
</dbReference>
<dbReference type="GO" id="GO:0004674">
    <property type="term" value="F:protein serine/threonine kinase activity"/>
    <property type="evidence" value="ECO:0007669"/>
    <property type="project" value="UniProtKB-KW"/>
</dbReference>
<dbReference type="OrthoDB" id="10305922at2759"/>
<dbReference type="Gene3D" id="3.30.200.20">
    <property type="entry name" value="Phosphorylase Kinase, domain 1"/>
    <property type="match status" value="1"/>
</dbReference>
<evidence type="ECO:0000256" key="6">
    <source>
        <dbReference type="PROSITE-ProRule" id="PRU10141"/>
    </source>
</evidence>
<dbReference type="PROSITE" id="PS00107">
    <property type="entry name" value="PROTEIN_KINASE_ATP"/>
    <property type="match status" value="1"/>
</dbReference>
<evidence type="ECO:0000256" key="1">
    <source>
        <dbReference type="ARBA" id="ARBA00022527"/>
    </source>
</evidence>
<gene>
    <name evidence="10" type="ORF">NAEGRDRAFT_80287</name>
</gene>
<evidence type="ECO:0000313" key="11">
    <source>
        <dbReference type="Proteomes" id="UP000006671"/>
    </source>
</evidence>
<keyword evidence="3 6" id="KW-0547">Nucleotide-binding</keyword>
<protein>
    <submittedName>
        <fullName evidence="10">Protein kinase</fullName>
    </submittedName>
</protein>
<dbReference type="InterPro" id="IPR000719">
    <property type="entry name" value="Prot_kinase_dom"/>
</dbReference>
<dbReference type="InParanoid" id="D2VKB9"/>
<dbReference type="PANTHER" id="PTHR24055">
    <property type="entry name" value="MITOGEN-ACTIVATED PROTEIN KINASE"/>
    <property type="match status" value="1"/>
</dbReference>
<evidence type="ECO:0000256" key="8">
    <source>
        <dbReference type="SAM" id="MobiDB-lite"/>
    </source>
</evidence>
<dbReference type="PROSITE" id="PS00108">
    <property type="entry name" value="PROTEIN_KINASE_ST"/>
    <property type="match status" value="1"/>
</dbReference>
<evidence type="ECO:0000256" key="3">
    <source>
        <dbReference type="ARBA" id="ARBA00022741"/>
    </source>
</evidence>
<keyword evidence="11" id="KW-1185">Reference proteome</keyword>
<dbReference type="SMART" id="SM00220">
    <property type="entry name" value="S_TKc"/>
    <property type="match status" value="1"/>
</dbReference>
<dbReference type="FunFam" id="1.10.510.10:FF:000624">
    <property type="entry name" value="Mitogen-activated protein kinase"/>
    <property type="match status" value="1"/>
</dbReference>
<feature type="region of interest" description="Disordered" evidence="8">
    <location>
        <begin position="1"/>
        <end position="20"/>
    </location>
</feature>
<dbReference type="RefSeq" id="XP_002675317.1">
    <property type="nucleotide sequence ID" value="XM_002675271.1"/>
</dbReference>
<evidence type="ECO:0000256" key="7">
    <source>
        <dbReference type="RuleBase" id="RU000304"/>
    </source>
</evidence>
<proteinExistence type="inferred from homology"/>
<reference evidence="10 11" key="1">
    <citation type="journal article" date="2010" name="Cell">
        <title>The genome of Naegleria gruberi illuminates early eukaryotic versatility.</title>
        <authorList>
            <person name="Fritz-Laylin L.K."/>
            <person name="Prochnik S.E."/>
            <person name="Ginger M.L."/>
            <person name="Dacks J.B."/>
            <person name="Carpenter M.L."/>
            <person name="Field M.C."/>
            <person name="Kuo A."/>
            <person name="Paredez A."/>
            <person name="Chapman J."/>
            <person name="Pham J."/>
            <person name="Shu S."/>
            <person name="Neupane R."/>
            <person name="Cipriano M."/>
            <person name="Mancuso J."/>
            <person name="Tu H."/>
            <person name="Salamov A."/>
            <person name="Lindquist E."/>
            <person name="Shapiro H."/>
            <person name="Lucas S."/>
            <person name="Grigoriev I.V."/>
            <person name="Cande W.Z."/>
            <person name="Fulton C."/>
            <person name="Rokhsar D.S."/>
            <person name="Dawson S.C."/>
        </authorList>
    </citation>
    <scope>NUCLEOTIDE SEQUENCE [LARGE SCALE GENOMIC DNA]</scope>
    <source>
        <strain evidence="10 11">NEG-M</strain>
    </source>
</reference>